<protein>
    <recommendedName>
        <fullName evidence="7 12">Aldose 1-epimerase</fullName>
        <ecNumber evidence="6 12">5.1.3.3</ecNumber>
    </recommendedName>
</protein>
<evidence type="ECO:0000256" key="10">
    <source>
        <dbReference type="ARBA" id="ARBA00023235"/>
    </source>
</evidence>
<comment type="caution">
    <text evidence="17">The sequence shown here is derived from an EMBL/GenBank/DDBJ whole genome shotgun (WGS) entry which is preliminary data.</text>
</comment>
<dbReference type="GO" id="GO:0004034">
    <property type="term" value="F:aldose 1-epimerase activity"/>
    <property type="evidence" value="ECO:0007669"/>
    <property type="project" value="UniProtKB-EC"/>
</dbReference>
<dbReference type="AlphaFoldDB" id="A0A0M2QMA0"/>
<comment type="similarity">
    <text evidence="4 12">Belongs to the aldose epimerase family.</text>
</comment>
<keyword evidence="11 12" id="KW-0119">Carbohydrate metabolism</keyword>
<comment type="subunit">
    <text evidence="5">Monomer.</text>
</comment>
<evidence type="ECO:0000256" key="5">
    <source>
        <dbReference type="ARBA" id="ARBA00011245"/>
    </source>
</evidence>
<comment type="pathway">
    <text evidence="3 12">Carbohydrate metabolism; hexose metabolism.</text>
</comment>
<dbReference type="RefSeq" id="WP_046576015.1">
    <property type="nucleotide sequence ID" value="NZ_CADEPT010000009.1"/>
</dbReference>
<evidence type="ECO:0000256" key="14">
    <source>
        <dbReference type="PIRSR" id="PIRSR005096-2"/>
    </source>
</evidence>
<evidence type="ECO:0000313" key="18">
    <source>
        <dbReference type="Proteomes" id="UP000220629"/>
    </source>
</evidence>
<evidence type="ECO:0000256" key="12">
    <source>
        <dbReference type="PIRNR" id="PIRNR005096"/>
    </source>
</evidence>
<dbReference type="GO" id="GO:0030246">
    <property type="term" value="F:carbohydrate binding"/>
    <property type="evidence" value="ECO:0007669"/>
    <property type="project" value="InterPro"/>
</dbReference>
<evidence type="ECO:0000256" key="1">
    <source>
        <dbReference type="ARBA" id="ARBA00001614"/>
    </source>
</evidence>
<dbReference type="InterPro" id="IPR014718">
    <property type="entry name" value="GH-type_carb-bd"/>
</dbReference>
<dbReference type="GO" id="GO:0033499">
    <property type="term" value="P:galactose catabolic process via UDP-galactose, Leloir pathway"/>
    <property type="evidence" value="ECO:0007669"/>
    <property type="project" value="TreeGrafter"/>
</dbReference>
<dbReference type="FunFam" id="2.70.98.10:FF:000003">
    <property type="entry name" value="Aldose 1-epimerase"/>
    <property type="match status" value="1"/>
</dbReference>
<feature type="binding site" evidence="14">
    <location>
        <position position="284"/>
    </location>
    <ligand>
        <name>beta-D-galactose</name>
        <dbReference type="ChEBI" id="CHEBI:27667"/>
    </ligand>
</feature>
<evidence type="ECO:0000256" key="8">
    <source>
        <dbReference type="ARBA" id="ARBA00022490"/>
    </source>
</evidence>
<evidence type="ECO:0000256" key="4">
    <source>
        <dbReference type="ARBA" id="ARBA00006206"/>
    </source>
</evidence>
<gene>
    <name evidence="17" type="ORF">CRM94_03590</name>
</gene>
<dbReference type="Pfam" id="PF01263">
    <property type="entry name" value="Aldose_epim"/>
    <property type="match status" value="1"/>
</dbReference>
<feature type="binding site" evidence="15">
    <location>
        <begin position="212"/>
        <end position="214"/>
    </location>
    <ligand>
        <name>beta-D-galactose</name>
        <dbReference type="ChEBI" id="CHEBI:27667"/>
    </ligand>
</feature>
<keyword evidence="10 12" id="KW-0413">Isomerase</keyword>
<organism evidence="17 18">
    <name type="scientific">Burkholderia gladioli</name>
    <name type="common">Pseudomonas marginata</name>
    <name type="synonym">Phytomonas marginata</name>
    <dbReference type="NCBI Taxonomy" id="28095"/>
    <lineage>
        <taxon>Bacteria</taxon>
        <taxon>Pseudomonadati</taxon>
        <taxon>Pseudomonadota</taxon>
        <taxon>Betaproteobacteria</taxon>
        <taxon>Burkholderiales</taxon>
        <taxon>Burkholderiaceae</taxon>
        <taxon>Burkholderia</taxon>
    </lineage>
</organism>
<dbReference type="PIRSF" id="PIRSF005096">
    <property type="entry name" value="GALM"/>
    <property type="match status" value="1"/>
</dbReference>
<feature type="binding site" evidence="15">
    <location>
        <begin position="111"/>
        <end position="112"/>
    </location>
    <ligand>
        <name>beta-D-galactose</name>
        <dbReference type="ChEBI" id="CHEBI:27667"/>
    </ligand>
</feature>
<keyword evidence="8" id="KW-0963">Cytoplasm</keyword>
<dbReference type="InterPro" id="IPR008183">
    <property type="entry name" value="Aldose_1/G6P_1-epimerase"/>
</dbReference>
<evidence type="ECO:0000256" key="3">
    <source>
        <dbReference type="ARBA" id="ARBA00005028"/>
    </source>
</evidence>
<comment type="subcellular location">
    <subcellularLocation>
        <location evidence="2">Cytoplasm</location>
    </subcellularLocation>
</comment>
<dbReference type="InterPro" id="IPR011013">
    <property type="entry name" value="Gal_mutarotase_sf_dom"/>
</dbReference>
<dbReference type="GO" id="GO:0006006">
    <property type="term" value="P:glucose metabolic process"/>
    <property type="evidence" value="ECO:0007669"/>
    <property type="project" value="TreeGrafter"/>
</dbReference>
<evidence type="ECO:0000256" key="13">
    <source>
        <dbReference type="PIRSR" id="PIRSR005096-1"/>
    </source>
</evidence>
<dbReference type="PANTHER" id="PTHR10091">
    <property type="entry name" value="ALDOSE-1-EPIMERASE"/>
    <property type="match status" value="1"/>
</dbReference>
<accession>A0A0M2QMA0</accession>
<dbReference type="InterPro" id="IPR047215">
    <property type="entry name" value="Galactose_mutarotase-like"/>
</dbReference>
<evidence type="ECO:0000256" key="11">
    <source>
        <dbReference type="ARBA" id="ARBA00023277"/>
    </source>
</evidence>
<reference evidence="18" key="1">
    <citation type="submission" date="2017-09" db="EMBL/GenBank/DDBJ databases">
        <title>FDA dAtabase for Regulatory Grade micrObial Sequences (FDA-ARGOS): Supporting development and validation of Infectious Disease Dx tests.</title>
        <authorList>
            <person name="Minogue T."/>
            <person name="Wolcott M."/>
            <person name="Wasieloski L."/>
            <person name="Aguilar W."/>
            <person name="Moore D."/>
            <person name="Tallon L."/>
            <person name="Sadzewicz L."/>
            <person name="Ott S."/>
            <person name="Zhao X."/>
            <person name="Nagaraj S."/>
            <person name="Vavikolanu K."/>
            <person name="Aluvathingal J."/>
            <person name="Nadendla S."/>
            <person name="Sichtig H."/>
        </authorList>
    </citation>
    <scope>NUCLEOTIDE SEQUENCE [LARGE SCALE GENOMIC DNA]</scope>
    <source>
        <strain evidence="18">FDAARGOS_390</strain>
    </source>
</reference>
<feature type="signal peptide" evidence="16">
    <location>
        <begin position="1"/>
        <end position="29"/>
    </location>
</feature>
<evidence type="ECO:0000256" key="6">
    <source>
        <dbReference type="ARBA" id="ARBA00013185"/>
    </source>
</evidence>
<feature type="active site" description="Proton acceptor" evidence="13">
    <location>
        <position position="350"/>
    </location>
</feature>
<comment type="catalytic activity">
    <reaction evidence="1 12">
        <text>alpha-D-glucose = beta-D-glucose</text>
        <dbReference type="Rhea" id="RHEA:10264"/>
        <dbReference type="ChEBI" id="CHEBI:15903"/>
        <dbReference type="ChEBI" id="CHEBI:17925"/>
        <dbReference type="EC" id="5.1.3.3"/>
    </reaction>
</comment>
<dbReference type="CDD" id="cd09019">
    <property type="entry name" value="galactose_mutarotase_like"/>
    <property type="match status" value="1"/>
</dbReference>
<evidence type="ECO:0000256" key="2">
    <source>
        <dbReference type="ARBA" id="ARBA00004496"/>
    </source>
</evidence>
<evidence type="ECO:0000256" key="16">
    <source>
        <dbReference type="SAM" id="SignalP"/>
    </source>
</evidence>
<name>A0A0M2QMA0_BURGA</name>
<evidence type="ECO:0000256" key="7">
    <source>
        <dbReference type="ARBA" id="ARBA00014165"/>
    </source>
</evidence>
<dbReference type="EMBL" id="PDDY01000001">
    <property type="protein sequence ID" value="PEH41319.1"/>
    <property type="molecule type" value="Genomic_DNA"/>
</dbReference>
<dbReference type="UniPathway" id="UPA00242"/>
<dbReference type="NCBIfam" id="NF008277">
    <property type="entry name" value="PRK11055.1"/>
    <property type="match status" value="1"/>
</dbReference>
<dbReference type="Proteomes" id="UP000220629">
    <property type="component" value="Unassembled WGS sequence"/>
</dbReference>
<dbReference type="GO" id="GO:0005737">
    <property type="term" value="C:cytoplasm"/>
    <property type="evidence" value="ECO:0007669"/>
    <property type="project" value="UniProtKB-SubCell"/>
</dbReference>
<sequence>MRSSPLHPPRLAACALFAAGLLAASLAPAATLSQAPYGTTQDGKPVTEYTLRNARGTTVKLINYGGVITAIEVPDRHGKSANIVLGFASLKDYEAYNGNIHFGALIGRYANRIAGGQFQLDGQTYKLPINNAPNTLHGGPDSFDSKVWSAKPLDGGKDGAGVELSYVSPDGENGFPGTLTVHVTYRLTDDNALHIVYEASTDKDTVVNLTNHTYFNLAGEGSGSVEDQEIRIAASRYTPTDRTSIPTGELASVEGTPLDLRKPTPIGKHLRSDFEQMVYARGYDHNWVLDAGGPSTPAFAASVRDPRSGRVLSVDTTQPGLQFYSANSLDGSAVGASGHAYRQTDAFALEAEHFPDSPNHPAFPTTELKPGQTLHEETVLRFSVAGRKR</sequence>
<keyword evidence="9" id="KW-0597">Phosphoprotein</keyword>
<feature type="active site" description="Proton donor" evidence="13">
    <location>
        <position position="212"/>
    </location>
</feature>
<feature type="chain" id="PRO_5011859929" description="Aldose 1-epimerase" evidence="16">
    <location>
        <begin position="30"/>
        <end position="389"/>
    </location>
</feature>
<evidence type="ECO:0000313" key="17">
    <source>
        <dbReference type="EMBL" id="PEH41319.1"/>
    </source>
</evidence>
<dbReference type="PROSITE" id="PS00545">
    <property type="entry name" value="ALDOSE_1_EPIMERASE"/>
    <property type="match status" value="1"/>
</dbReference>
<evidence type="ECO:0000256" key="9">
    <source>
        <dbReference type="ARBA" id="ARBA00022553"/>
    </source>
</evidence>
<dbReference type="Gene3D" id="2.70.98.10">
    <property type="match status" value="1"/>
</dbReference>
<dbReference type="PANTHER" id="PTHR10091:SF0">
    <property type="entry name" value="GALACTOSE MUTAROTASE"/>
    <property type="match status" value="1"/>
</dbReference>
<dbReference type="EC" id="5.1.3.3" evidence="6 12"/>
<keyword evidence="16" id="KW-0732">Signal</keyword>
<dbReference type="SUPFAM" id="SSF74650">
    <property type="entry name" value="Galactose mutarotase-like"/>
    <property type="match status" value="1"/>
</dbReference>
<proteinExistence type="inferred from homology"/>
<dbReference type="InterPro" id="IPR015443">
    <property type="entry name" value="Aldose_1-epimerase"/>
</dbReference>
<dbReference type="InterPro" id="IPR018052">
    <property type="entry name" value="Ald1_epimerase_CS"/>
</dbReference>
<evidence type="ECO:0000256" key="15">
    <source>
        <dbReference type="PIRSR" id="PIRSR005096-3"/>
    </source>
</evidence>